<name>A0AC60PK88_IXOPE</name>
<sequence length="439" mass="48799">MHSYTISRKVEVIDWHRASGKNVSRTSRHFKIDRKRIREWDSKYDMLKHQDYGKQKMKRKLTDGGPVFSEELDDALFEYLQTQRDAGHAASNRLLAEEALRIAVNLNLGNFKASSQYIKRWKKRFGVTMRVSTNDSQKAPADCAEAVNAFRARITSLRTCHDYTPYNIANMDQTMVRMDNPATRTNNVAGESSIRIANTGCARRGFTVALAARASGSKLPAFVVLKEPTGRIPPRSYMGLRIPANVRLTSSKNGWMTTEKCLEWLNRVWGPDTDDARRLLVIDQAPIHKTKAVVDAAEAAATDIAYIPGGCTGILQPADVYWNKSFKSSLRSSWAEFMRKGEKTAKGNLKKPSRQDVLNFVSAAWAAVPEEIITRSFKGCGISGALDGGEDGHLHDRLAGIGEPAIAIPSSRESVNDEGVNLLFCSDSEDSFSGFSEDE</sequence>
<evidence type="ECO:0000313" key="1">
    <source>
        <dbReference type="EMBL" id="KAG0420650.1"/>
    </source>
</evidence>
<organism evidence="1 2">
    <name type="scientific">Ixodes persulcatus</name>
    <name type="common">Taiga tick</name>
    <dbReference type="NCBI Taxonomy" id="34615"/>
    <lineage>
        <taxon>Eukaryota</taxon>
        <taxon>Metazoa</taxon>
        <taxon>Ecdysozoa</taxon>
        <taxon>Arthropoda</taxon>
        <taxon>Chelicerata</taxon>
        <taxon>Arachnida</taxon>
        <taxon>Acari</taxon>
        <taxon>Parasitiformes</taxon>
        <taxon>Ixodida</taxon>
        <taxon>Ixodoidea</taxon>
        <taxon>Ixodidae</taxon>
        <taxon>Ixodinae</taxon>
        <taxon>Ixodes</taxon>
    </lineage>
</organism>
<protein>
    <submittedName>
        <fullName evidence="1">Uncharacterized protein</fullName>
    </submittedName>
</protein>
<accession>A0AC60PK88</accession>
<dbReference type="Proteomes" id="UP000805193">
    <property type="component" value="Unassembled WGS sequence"/>
</dbReference>
<evidence type="ECO:0000313" key="2">
    <source>
        <dbReference type="Proteomes" id="UP000805193"/>
    </source>
</evidence>
<proteinExistence type="predicted"/>
<dbReference type="EMBL" id="JABSTQ010010488">
    <property type="protein sequence ID" value="KAG0420650.1"/>
    <property type="molecule type" value="Genomic_DNA"/>
</dbReference>
<keyword evidence="2" id="KW-1185">Reference proteome</keyword>
<comment type="caution">
    <text evidence="1">The sequence shown here is derived from an EMBL/GenBank/DDBJ whole genome shotgun (WGS) entry which is preliminary data.</text>
</comment>
<gene>
    <name evidence="1" type="ORF">HPB47_003372</name>
</gene>
<reference evidence="1 2" key="1">
    <citation type="journal article" date="2020" name="Cell">
        <title>Large-Scale Comparative Analyses of Tick Genomes Elucidate Their Genetic Diversity and Vector Capacities.</title>
        <authorList>
            <consortium name="Tick Genome and Microbiome Consortium (TIGMIC)"/>
            <person name="Jia N."/>
            <person name="Wang J."/>
            <person name="Shi W."/>
            <person name="Du L."/>
            <person name="Sun Y."/>
            <person name="Zhan W."/>
            <person name="Jiang J.F."/>
            <person name="Wang Q."/>
            <person name="Zhang B."/>
            <person name="Ji P."/>
            <person name="Bell-Sakyi L."/>
            <person name="Cui X.M."/>
            <person name="Yuan T.T."/>
            <person name="Jiang B.G."/>
            <person name="Yang W.F."/>
            <person name="Lam T.T."/>
            <person name="Chang Q.C."/>
            <person name="Ding S.J."/>
            <person name="Wang X.J."/>
            <person name="Zhu J.G."/>
            <person name="Ruan X.D."/>
            <person name="Zhao L."/>
            <person name="Wei J.T."/>
            <person name="Ye R.Z."/>
            <person name="Que T.C."/>
            <person name="Du C.H."/>
            <person name="Zhou Y.H."/>
            <person name="Cheng J.X."/>
            <person name="Dai P.F."/>
            <person name="Guo W.B."/>
            <person name="Han X.H."/>
            <person name="Huang E.J."/>
            <person name="Li L.F."/>
            <person name="Wei W."/>
            <person name="Gao Y.C."/>
            <person name="Liu J.Z."/>
            <person name="Shao H.Z."/>
            <person name="Wang X."/>
            <person name="Wang C.C."/>
            <person name="Yang T.C."/>
            <person name="Huo Q.B."/>
            <person name="Li W."/>
            <person name="Chen H.Y."/>
            <person name="Chen S.E."/>
            <person name="Zhou L.G."/>
            <person name="Ni X.B."/>
            <person name="Tian J.H."/>
            <person name="Sheng Y."/>
            <person name="Liu T."/>
            <person name="Pan Y.S."/>
            <person name="Xia L.Y."/>
            <person name="Li J."/>
            <person name="Zhao F."/>
            <person name="Cao W.C."/>
        </authorList>
    </citation>
    <scope>NUCLEOTIDE SEQUENCE [LARGE SCALE GENOMIC DNA]</scope>
    <source>
        <strain evidence="1">Iper-2018</strain>
    </source>
</reference>